<dbReference type="SUPFAM" id="SSF56112">
    <property type="entry name" value="Protein kinase-like (PK-like)"/>
    <property type="match status" value="1"/>
</dbReference>
<evidence type="ECO:0000313" key="3">
    <source>
        <dbReference type="Proteomes" id="UP001055940"/>
    </source>
</evidence>
<keyword evidence="3" id="KW-1185">Reference proteome</keyword>
<dbReference type="InterPro" id="IPR011009">
    <property type="entry name" value="Kinase-like_dom_sf"/>
</dbReference>
<dbReference type="Proteomes" id="UP001055940">
    <property type="component" value="Chromosome"/>
</dbReference>
<dbReference type="Gene3D" id="3.90.1200.10">
    <property type="match status" value="1"/>
</dbReference>
<proteinExistence type="predicted"/>
<protein>
    <submittedName>
        <fullName evidence="2">Aminoglycoside phosphotransferase family protein</fullName>
    </submittedName>
</protein>
<accession>A0ABY5DGX0</accession>
<dbReference type="InterPro" id="IPR002575">
    <property type="entry name" value="Aminoglycoside_PTrfase"/>
</dbReference>
<reference evidence="2" key="1">
    <citation type="submission" date="2022-06" db="EMBL/GenBank/DDBJ databases">
        <authorList>
            <person name="Ping M."/>
        </authorList>
    </citation>
    <scope>NUCLEOTIDE SEQUENCE</scope>
    <source>
        <strain evidence="2">JCM11759T</strain>
    </source>
</reference>
<evidence type="ECO:0000259" key="1">
    <source>
        <dbReference type="Pfam" id="PF01636"/>
    </source>
</evidence>
<dbReference type="RefSeq" id="WP_254421760.1">
    <property type="nucleotide sequence ID" value="NZ_BAAAJB010000051.1"/>
</dbReference>
<organism evidence="2 3">
    <name type="scientific">Nocardiopsis exhalans</name>
    <dbReference type="NCBI Taxonomy" id="163604"/>
    <lineage>
        <taxon>Bacteria</taxon>
        <taxon>Bacillati</taxon>
        <taxon>Actinomycetota</taxon>
        <taxon>Actinomycetes</taxon>
        <taxon>Streptosporangiales</taxon>
        <taxon>Nocardiopsidaceae</taxon>
        <taxon>Nocardiopsis</taxon>
    </lineage>
</organism>
<feature type="domain" description="Aminoglycoside phosphotransferase" evidence="1">
    <location>
        <begin position="81"/>
        <end position="260"/>
    </location>
</feature>
<dbReference type="EMBL" id="CP099837">
    <property type="protein sequence ID" value="USY23031.1"/>
    <property type="molecule type" value="Genomic_DNA"/>
</dbReference>
<name>A0ABY5DGX0_9ACTN</name>
<sequence>MSSTREFAQILPLQDLVGRALQREVTVSGLERLRGGTKKGVYRLELAQGSSVVAYVWGAAENFWPQDMCSSPDPDGDPFAHADGVDLFVGASRVLESVGVRSPRVYLVERAHPKLNADVAIVEDVRGPTLEEHIAHGEPDLVVRVLGRLGEVLAAMAVPVQTGVGKVSRPLVHERSCESVVLDRALVDLAEGARRRPELARAAPRLERRLGEFFDRVEPRSEHGVIHGELGPDHVLVDQDENPVLIDIEGLMYFDAEWEYTFLRLRLGDLYEYVERPGLDPARMDLYMLAHHVSLVAGPLRLLEGDYPHQQEMLGIVEYHLGRALAHA</sequence>
<evidence type="ECO:0000313" key="2">
    <source>
        <dbReference type="EMBL" id="USY23031.1"/>
    </source>
</evidence>
<dbReference type="Pfam" id="PF01636">
    <property type="entry name" value="APH"/>
    <property type="match status" value="1"/>
</dbReference>
<gene>
    <name evidence="2" type="ORF">NE857_16275</name>
</gene>